<dbReference type="AlphaFoldDB" id="A0A0E9WQ99"/>
<sequence>MFFFWLKLLKHNSVPLSKNTRLQGRKARSSQCVSDGWVEKTGPSLIFTFESCCDLAAKGSESSQITF</sequence>
<evidence type="ECO:0000313" key="1">
    <source>
        <dbReference type="EMBL" id="JAH92451.1"/>
    </source>
</evidence>
<name>A0A0E9WQ99_ANGAN</name>
<reference evidence="1" key="2">
    <citation type="journal article" date="2015" name="Fish Shellfish Immunol.">
        <title>Early steps in the European eel (Anguilla anguilla)-Vibrio vulnificus interaction in the gills: Role of the RtxA13 toxin.</title>
        <authorList>
            <person name="Callol A."/>
            <person name="Pajuelo D."/>
            <person name="Ebbesson L."/>
            <person name="Teles M."/>
            <person name="MacKenzie S."/>
            <person name="Amaro C."/>
        </authorList>
    </citation>
    <scope>NUCLEOTIDE SEQUENCE</scope>
</reference>
<reference evidence="1" key="1">
    <citation type="submission" date="2014-11" db="EMBL/GenBank/DDBJ databases">
        <authorList>
            <person name="Amaro Gonzalez C."/>
        </authorList>
    </citation>
    <scope>NUCLEOTIDE SEQUENCE</scope>
</reference>
<organism evidence="1">
    <name type="scientific">Anguilla anguilla</name>
    <name type="common">European freshwater eel</name>
    <name type="synonym">Muraena anguilla</name>
    <dbReference type="NCBI Taxonomy" id="7936"/>
    <lineage>
        <taxon>Eukaryota</taxon>
        <taxon>Metazoa</taxon>
        <taxon>Chordata</taxon>
        <taxon>Craniata</taxon>
        <taxon>Vertebrata</taxon>
        <taxon>Euteleostomi</taxon>
        <taxon>Actinopterygii</taxon>
        <taxon>Neopterygii</taxon>
        <taxon>Teleostei</taxon>
        <taxon>Anguilliformes</taxon>
        <taxon>Anguillidae</taxon>
        <taxon>Anguilla</taxon>
    </lineage>
</organism>
<accession>A0A0E9WQ99</accession>
<protein>
    <submittedName>
        <fullName evidence="1">Uncharacterized protein</fullName>
    </submittedName>
</protein>
<dbReference type="EMBL" id="GBXM01016126">
    <property type="protein sequence ID" value="JAH92451.1"/>
    <property type="molecule type" value="Transcribed_RNA"/>
</dbReference>
<proteinExistence type="predicted"/>